<organism evidence="2">
    <name type="scientific">Tanacetum cinerariifolium</name>
    <name type="common">Dalmatian daisy</name>
    <name type="synonym">Chrysanthemum cinerariifolium</name>
    <dbReference type="NCBI Taxonomy" id="118510"/>
    <lineage>
        <taxon>Eukaryota</taxon>
        <taxon>Viridiplantae</taxon>
        <taxon>Streptophyta</taxon>
        <taxon>Embryophyta</taxon>
        <taxon>Tracheophyta</taxon>
        <taxon>Spermatophyta</taxon>
        <taxon>Magnoliopsida</taxon>
        <taxon>eudicotyledons</taxon>
        <taxon>Gunneridae</taxon>
        <taxon>Pentapetalae</taxon>
        <taxon>asterids</taxon>
        <taxon>campanulids</taxon>
        <taxon>Asterales</taxon>
        <taxon>Asteraceae</taxon>
        <taxon>Asteroideae</taxon>
        <taxon>Anthemideae</taxon>
        <taxon>Anthemidinae</taxon>
        <taxon>Tanacetum</taxon>
    </lineage>
</organism>
<gene>
    <name evidence="2" type="ORF">Tci_646060</name>
</gene>
<dbReference type="EMBL" id="BKCJ010479043">
    <property type="protein sequence ID" value="GFA74088.1"/>
    <property type="molecule type" value="Genomic_DNA"/>
</dbReference>
<evidence type="ECO:0000313" key="2">
    <source>
        <dbReference type="EMBL" id="GFA74088.1"/>
    </source>
</evidence>
<name>A0A699K4A8_TANCI</name>
<dbReference type="AlphaFoldDB" id="A0A699K4A8"/>
<accession>A0A699K4A8</accession>
<feature type="region of interest" description="Disordered" evidence="1">
    <location>
        <begin position="1"/>
        <end position="20"/>
    </location>
</feature>
<comment type="caution">
    <text evidence="2">The sequence shown here is derived from an EMBL/GenBank/DDBJ whole genome shotgun (WGS) entry which is preliminary data.</text>
</comment>
<protein>
    <submittedName>
        <fullName evidence="2">Uncharacterized protein</fullName>
    </submittedName>
</protein>
<reference evidence="2" key="1">
    <citation type="journal article" date="2019" name="Sci. Rep.">
        <title>Draft genome of Tanacetum cinerariifolium, the natural source of mosquito coil.</title>
        <authorList>
            <person name="Yamashiro T."/>
            <person name="Shiraishi A."/>
            <person name="Satake H."/>
            <person name="Nakayama K."/>
        </authorList>
    </citation>
    <scope>NUCLEOTIDE SEQUENCE</scope>
</reference>
<sequence>NSCADDHNSNSFDCPPDSYHPPHPTYETYSGDFCRNDSQSGYDCPPQFLLNYEPEPGYTQNYNSCPHDSPSFPQQYPCCEDCEFTHEPYQCQPKNHDYYDEQNSCYDYNSFGFDQIQTPQYTVNHPIFNAHNDLLNSQNKLMEQMTSICEMVGQLIQKKQEEKQIQEVQAANTRYWKIPAYYDDDDDYNFPITPNETV</sequence>
<evidence type="ECO:0000256" key="1">
    <source>
        <dbReference type="SAM" id="MobiDB-lite"/>
    </source>
</evidence>
<proteinExistence type="predicted"/>
<feature type="non-terminal residue" evidence="2">
    <location>
        <position position="198"/>
    </location>
</feature>
<feature type="non-terminal residue" evidence="2">
    <location>
        <position position="1"/>
    </location>
</feature>